<dbReference type="EMBL" id="CP019343">
    <property type="protein sequence ID" value="ARN76044.1"/>
    <property type="molecule type" value="Genomic_DNA"/>
</dbReference>
<dbReference type="InterPro" id="IPR037284">
    <property type="entry name" value="SUF_FeS_clus_asmbl_SufBD_sf"/>
</dbReference>
<feature type="domain" description="SUF system FeS cluster assembly SufBD N-terminal" evidence="3">
    <location>
        <begin position="13"/>
        <end position="154"/>
    </location>
</feature>
<dbReference type="STRING" id="716816.BST96_19250"/>
<evidence type="ECO:0000259" key="2">
    <source>
        <dbReference type="Pfam" id="PF01458"/>
    </source>
</evidence>
<dbReference type="Proteomes" id="UP000193450">
    <property type="component" value="Chromosome"/>
</dbReference>
<feature type="domain" description="SUF system FeS cluster assembly SufBD core" evidence="2">
    <location>
        <begin position="163"/>
        <end position="386"/>
    </location>
</feature>
<gene>
    <name evidence="4" type="ORF">BST96_19250</name>
</gene>
<dbReference type="PANTHER" id="PTHR43575:SF1">
    <property type="entry name" value="PROTEIN ABCI7, CHLOROPLASTIC"/>
    <property type="match status" value="1"/>
</dbReference>
<comment type="similarity">
    <text evidence="1">Belongs to the iron-sulfur cluster assembly SufBD family.</text>
</comment>
<proteinExistence type="inferred from homology"/>
<dbReference type="GO" id="GO:0016226">
    <property type="term" value="P:iron-sulfur cluster assembly"/>
    <property type="evidence" value="ECO:0007669"/>
    <property type="project" value="InterPro"/>
</dbReference>
<dbReference type="InterPro" id="IPR045595">
    <property type="entry name" value="SufBD_N"/>
</dbReference>
<sequence>MSEWLGKAVSRAEQISDWLSPQRQASLALLREAQWPSRKTEAWKYTPVHVLADAEFATAANSELVVAETIEGLNSIELVFTDGVLQSDLSQLPEGLSIVSLADAAAETQQWAAETFTAAKPARHLFGLVNDVLATAGVIIDVAEGVSIEPVVRIVHRVSKGCEAHNRVLVRIADQSSLTVVEDFSGEQKSFNTGFAEYTLGESASLEHYRFALQTGAALSVGGSHFNLATKAQLNSTLVGFGSELSRLDVDVNHTGEHAFAKLNAIYLLDGNELFDLHSTIEHMVPNGTTEENVRGIVADHSRAVFNGRIHIHRDAQKTLAELNNRNLLMSRDAEINTKPELEIYADDVRCAHGATIAEIDKGALYYLQSRGVSKAQAQIMLSFGFINELVDQMPNQVLAEWLRPQLRQRFANMEVK</sequence>
<dbReference type="InterPro" id="IPR011542">
    <property type="entry name" value="SUF_FeS_clus_asmbl_SufD"/>
</dbReference>
<dbReference type="PANTHER" id="PTHR43575">
    <property type="entry name" value="PROTEIN ABCI7, CHLOROPLASTIC"/>
    <property type="match status" value="1"/>
</dbReference>
<dbReference type="RefSeq" id="WP_085760244.1">
    <property type="nucleotide sequence ID" value="NZ_CP019343.1"/>
</dbReference>
<dbReference type="OrthoDB" id="9768262at2"/>
<organism evidence="4 5">
    <name type="scientific">Oceanicoccus sagamiensis</name>
    <dbReference type="NCBI Taxonomy" id="716816"/>
    <lineage>
        <taxon>Bacteria</taxon>
        <taxon>Pseudomonadati</taxon>
        <taxon>Pseudomonadota</taxon>
        <taxon>Gammaproteobacteria</taxon>
        <taxon>Cellvibrionales</taxon>
        <taxon>Spongiibacteraceae</taxon>
        <taxon>Oceanicoccus</taxon>
    </lineage>
</organism>
<evidence type="ECO:0000313" key="5">
    <source>
        <dbReference type="Proteomes" id="UP000193450"/>
    </source>
</evidence>
<name>A0A1X9NG82_9GAMM</name>
<dbReference type="Pfam" id="PF01458">
    <property type="entry name" value="SUFBD_core"/>
    <property type="match status" value="1"/>
</dbReference>
<evidence type="ECO:0000259" key="3">
    <source>
        <dbReference type="Pfam" id="PF19295"/>
    </source>
</evidence>
<dbReference type="SUPFAM" id="SSF101960">
    <property type="entry name" value="Stabilizer of iron transporter SufD"/>
    <property type="match status" value="1"/>
</dbReference>
<keyword evidence="5" id="KW-1185">Reference proteome</keyword>
<accession>A0A1X9NG82</accession>
<evidence type="ECO:0000313" key="4">
    <source>
        <dbReference type="EMBL" id="ARN76044.1"/>
    </source>
</evidence>
<reference evidence="4 5" key="1">
    <citation type="submission" date="2016-11" db="EMBL/GenBank/DDBJ databases">
        <title>Trade-off between light-utilization and light-protection in marine flavobacteria.</title>
        <authorList>
            <person name="Kumagai Y."/>
        </authorList>
    </citation>
    <scope>NUCLEOTIDE SEQUENCE [LARGE SCALE GENOMIC DNA]</scope>
    <source>
        <strain evidence="4 5">NBRC 107125</strain>
    </source>
</reference>
<dbReference type="NCBIfam" id="TIGR01981">
    <property type="entry name" value="sufD"/>
    <property type="match status" value="1"/>
</dbReference>
<dbReference type="Pfam" id="PF19295">
    <property type="entry name" value="SufBD_N"/>
    <property type="match status" value="1"/>
</dbReference>
<dbReference type="InterPro" id="IPR055346">
    <property type="entry name" value="Fe-S_cluster_assembly_SufBD"/>
</dbReference>
<dbReference type="AlphaFoldDB" id="A0A1X9NG82"/>
<protein>
    <submittedName>
        <fullName evidence="4">Fe-S cluster assembly protein SufD</fullName>
    </submittedName>
</protein>
<evidence type="ECO:0000256" key="1">
    <source>
        <dbReference type="ARBA" id="ARBA00043967"/>
    </source>
</evidence>
<dbReference type="InterPro" id="IPR000825">
    <property type="entry name" value="SUF_FeS_clus_asmbl_SufBD_core"/>
</dbReference>
<dbReference type="KEGG" id="osg:BST96_19250"/>